<dbReference type="PROSITE" id="PS50043">
    <property type="entry name" value="HTH_LUXR_2"/>
    <property type="match status" value="1"/>
</dbReference>
<proteinExistence type="predicted"/>
<dbReference type="SUPFAM" id="SSF52540">
    <property type="entry name" value="P-loop containing nucleoside triphosphate hydrolases"/>
    <property type="match status" value="1"/>
</dbReference>
<dbReference type="InterPro" id="IPR027417">
    <property type="entry name" value="P-loop_NTPase"/>
</dbReference>
<evidence type="ECO:0000256" key="1">
    <source>
        <dbReference type="ARBA" id="ARBA00022741"/>
    </source>
</evidence>
<dbReference type="PROSITE" id="PS00622">
    <property type="entry name" value="HTH_LUXR_1"/>
    <property type="match status" value="1"/>
</dbReference>
<evidence type="ECO:0000313" key="6">
    <source>
        <dbReference type="Proteomes" id="UP000181951"/>
    </source>
</evidence>
<organism evidence="5 6">
    <name type="scientific">Actinacidiphila rubida</name>
    <dbReference type="NCBI Taxonomy" id="310780"/>
    <lineage>
        <taxon>Bacteria</taxon>
        <taxon>Bacillati</taxon>
        <taxon>Actinomycetota</taxon>
        <taxon>Actinomycetes</taxon>
        <taxon>Kitasatosporales</taxon>
        <taxon>Streptomycetaceae</taxon>
        <taxon>Actinacidiphila</taxon>
    </lineage>
</organism>
<feature type="domain" description="HTH luxR-type" evidence="4">
    <location>
        <begin position="833"/>
        <end position="898"/>
    </location>
</feature>
<dbReference type="GO" id="GO:0006355">
    <property type="term" value="P:regulation of DNA-templated transcription"/>
    <property type="evidence" value="ECO:0007669"/>
    <property type="project" value="InterPro"/>
</dbReference>
<dbReference type="InterPro" id="IPR000792">
    <property type="entry name" value="Tscrpt_reg_LuxR_C"/>
</dbReference>
<dbReference type="Gene3D" id="1.10.10.10">
    <property type="entry name" value="Winged helix-like DNA-binding domain superfamily/Winged helix DNA-binding domain"/>
    <property type="match status" value="1"/>
</dbReference>
<dbReference type="InterPro" id="IPR036388">
    <property type="entry name" value="WH-like_DNA-bd_sf"/>
</dbReference>
<keyword evidence="6" id="KW-1185">Reference proteome</keyword>
<dbReference type="STRING" id="310780.SAMN05216267_10931"/>
<evidence type="ECO:0000256" key="2">
    <source>
        <dbReference type="ARBA" id="ARBA00022840"/>
    </source>
</evidence>
<keyword evidence="2" id="KW-0067">ATP-binding</keyword>
<dbReference type="EMBL" id="FODD01000093">
    <property type="protein sequence ID" value="SEP08115.1"/>
    <property type="molecule type" value="Genomic_DNA"/>
</dbReference>
<evidence type="ECO:0000313" key="5">
    <source>
        <dbReference type="EMBL" id="SEP08115.1"/>
    </source>
</evidence>
<feature type="non-terminal residue" evidence="5">
    <location>
        <position position="1"/>
    </location>
</feature>
<dbReference type="GO" id="GO:0003677">
    <property type="term" value="F:DNA binding"/>
    <property type="evidence" value="ECO:0007669"/>
    <property type="project" value="InterPro"/>
</dbReference>
<dbReference type="Pfam" id="PF13191">
    <property type="entry name" value="AAA_16"/>
    <property type="match status" value="1"/>
</dbReference>
<dbReference type="InterPro" id="IPR016032">
    <property type="entry name" value="Sig_transdc_resp-reg_C-effctor"/>
</dbReference>
<dbReference type="PANTHER" id="PTHR16305:SF35">
    <property type="entry name" value="TRANSCRIPTIONAL ACTIVATOR DOMAIN"/>
    <property type="match status" value="1"/>
</dbReference>
<dbReference type="Pfam" id="PF00196">
    <property type="entry name" value="GerE"/>
    <property type="match status" value="1"/>
</dbReference>
<dbReference type="PRINTS" id="PR00038">
    <property type="entry name" value="HTHLUXR"/>
</dbReference>
<sequence length="899" mass="96207">REGTSAVVVLRGDAGIGKTALLDHAGEEAPGFRTLAITGVESEMHLPFAGLEQLCAPLMKGLGALPGPQAEALSVAFGLHTGEAPHPFTVGLAVLNLLADAAEARPTALLIDDMQWIDEESRQVLTFVARRVKAEALLMVFAVREPGLPELADLPELSIRGLAEPDARTLLGSTHHAPLDPQVRDRIVEEAHGNPMALLHLPRVLGLTDLAGGYAQPGSRPVTTSLEEAFHRQFTSLPEDTRRLLVIAAADPTGDAALLRGAGAARHLAADAAAAAETAGLVEVDGRVRFHHPLVRSAIYRRTPLPERRAAHQALADATDPRLDPDRRAWHRGQAAAGPDEEAAQSLEDSSERAHRRGGAAAAAAFLRRAAELTPDPARRVSRALAAAQLDIDAGGTVQAQNMMALAEGGPLDDLQRARLARLRARLIFAQGRGSAAPGLLLQAAQRLAPLDADLARDTLLEAVNAAVFAGHLSEGFQQRAVALAARGGPPAATPPRTVDVLLDTMTSVLVDGYAASVDSLRDALRAVRRDQRSEATDIERRHLWLACPVTPEPLAPELWDDEAWYTLAADAVRIARETGALSVLPMSLTYQAIYYVHAGDFTTATALIDEASAISQAAGNPPMIYPDLLVNAWQAHEAAALAVIRTGIEDATVRGEGRTISFAEYATSVLYNGLGRHEAALSAARRACQYEDLGIYGWALVELVEAAARSGRAETATEAMAALTERTTASGTDWALGTRACARALLSEDQEADADARYQEAVELLGTTRITTQLARTRLLYGEWLRRAGRRRESRVQLRASYEFLHRIGAKGFAERARRELLATGEAVAKRTSGSTTELTSQEAHIAKLAGSGLTNAEIAAQMFISPRTVEWHLGNVFGKLGVTSRRQLRSRTNPQDV</sequence>
<dbReference type="PANTHER" id="PTHR16305">
    <property type="entry name" value="TESTICULAR SOLUBLE ADENYLYL CYCLASE"/>
    <property type="match status" value="1"/>
</dbReference>
<gene>
    <name evidence="5" type="ORF">SAMN05216267_10931</name>
</gene>
<dbReference type="InterPro" id="IPR041664">
    <property type="entry name" value="AAA_16"/>
</dbReference>
<keyword evidence="1" id="KW-0547">Nucleotide-binding</keyword>
<name>A0A1H8UY61_9ACTN</name>
<feature type="region of interest" description="Disordered" evidence="3">
    <location>
        <begin position="332"/>
        <end position="355"/>
    </location>
</feature>
<dbReference type="RefSeq" id="WP_245791807.1">
    <property type="nucleotide sequence ID" value="NZ_FODD01000093.1"/>
</dbReference>
<dbReference type="SMART" id="SM00421">
    <property type="entry name" value="HTH_LUXR"/>
    <property type="match status" value="1"/>
</dbReference>
<dbReference type="CDD" id="cd06170">
    <property type="entry name" value="LuxR_C_like"/>
    <property type="match status" value="1"/>
</dbReference>
<dbReference type="AlphaFoldDB" id="A0A1H8UY61"/>
<reference evidence="5 6" key="1">
    <citation type="submission" date="2016-10" db="EMBL/GenBank/DDBJ databases">
        <authorList>
            <person name="de Groot N.N."/>
        </authorList>
    </citation>
    <scope>NUCLEOTIDE SEQUENCE [LARGE SCALE GENOMIC DNA]</scope>
    <source>
        <strain evidence="5 6">CGMCC 4.2026</strain>
    </source>
</reference>
<dbReference type="Proteomes" id="UP000181951">
    <property type="component" value="Unassembled WGS sequence"/>
</dbReference>
<dbReference type="GO" id="GO:0005524">
    <property type="term" value="F:ATP binding"/>
    <property type="evidence" value="ECO:0007669"/>
    <property type="project" value="UniProtKB-KW"/>
</dbReference>
<dbReference type="GO" id="GO:0005737">
    <property type="term" value="C:cytoplasm"/>
    <property type="evidence" value="ECO:0007669"/>
    <property type="project" value="TreeGrafter"/>
</dbReference>
<evidence type="ECO:0000259" key="4">
    <source>
        <dbReference type="PROSITE" id="PS50043"/>
    </source>
</evidence>
<protein>
    <submittedName>
        <fullName evidence="5">AAA ATPase domain-containing protein</fullName>
    </submittedName>
</protein>
<evidence type="ECO:0000256" key="3">
    <source>
        <dbReference type="SAM" id="MobiDB-lite"/>
    </source>
</evidence>
<dbReference type="SUPFAM" id="SSF46894">
    <property type="entry name" value="C-terminal effector domain of the bipartite response regulators"/>
    <property type="match status" value="1"/>
</dbReference>
<accession>A0A1H8UY61</accession>
<dbReference type="GO" id="GO:0004016">
    <property type="term" value="F:adenylate cyclase activity"/>
    <property type="evidence" value="ECO:0007669"/>
    <property type="project" value="TreeGrafter"/>
</dbReference>